<keyword evidence="5" id="KW-0949">S-adenosyl-L-methionine</keyword>
<evidence type="ECO:0000256" key="10">
    <source>
        <dbReference type="ARBA" id="ARBA00023235"/>
    </source>
</evidence>
<dbReference type="RefSeq" id="WP_095521543.1">
    <property type="nucleotide sequence ID" value="NZ_NPKH01000038.1"/>
</dbReference>
<dbReference type="SFLD" id="SFLDS00029">
    <property type="entry name" value="Radical_SAM"/>
    <property type="match status" value="1"/>
</dbReference>
<dbReference type="Gene3D" id="6.10.140.1170">
    <property type="match status" value="1"/>
</dbReference>
<dbReference type="PANTHER" id="PTHR30538:SF1">
    <property type="entry name" value="L-LYSINE 2,3-AMINOMUTASE"/>
    <property type="match status" value="1"/>
</dbReference>
<feature type="binding site" evidence="11">
    <location>
        <position position="142"/>
    </location>
    <ligand>
        <name>[4Fe-4S] cluster</name>
        <dbReference type="ChEBI" id="CHEBI:49883"/>
        <note>4Fe-4S-S-AdoMet</note>
    </ligand>
</feature>
<evidence type="ECO:0000256" key="4">
    <source>
        <dbReference type="ARBA" id="ARBA00022485"/>
    </source>
</evidence>
<dbReference type="SUPFAM" id="SSF102114">
    <property type="entry name" value="Radical SAM enzymes"/>
    <property type="match status" value="1"/>
</dbReference>
<accession>A0A271K860</accession>
<evidence type="ECO:0000256" key="3">
    <source>
        <dbReference type="ARBA" id="ARBA00008703"/>
    </source>
</evidence>
<evidence type="ECO:0000313" key="14">
    <source>
        <dbReference type="EMBL" id="PAP91952.1"/>
    </source>
</evidence>
<comment type="cofactor">
    <cofactor evidence="1 12">
        <name>pyridoxal 5'-phosphate</name>
        <dbReference type="ChEBI" id="CHEBI:597326"/>
    </cofactor>
</comment>
<dbReference type="PROSITE" id="PS51918">
    <property type="entry name" value="RADICAL_SAM"/>
    <property type="match status" value="1"/>
</dbReference>
<dbReference type="CDD" id="cd01335">
    <property type="entry name" value="Radical_SAM"/>
    <property type="match status" value="1"/>
</dbReference>
<feature type="domain" description="Radical SAM core" evidence="13">
    <location>
        <begin position="121"/>
        <end position="333"/>
    </location>
</feature>
<dbReference type="GO" id="GO:0051539">
    <property type="term" value="F:4 iron, 4 sulfur cluster binding"/>
    <property type="evidence" value="ECO:0007669"/>
    <property type="project" value="UniProtKB-KW"/>
</dbReference>
<evidence type="ECO:0000256" key="6">
    <source>
        <dbReference type="ARBA" id="ARBA00022723"/>
    </source>
</evidence>
<dbReference type="InterPro" id="IPR007197">
    <property type="entry name" value="rSAM"/>
</dbReference>
<evidence type="ECO:0000256" key="1">
    <source>
        <dbReference type="ARBA" id="ARBA00001933"/>
    </source>
</evidence>
<gene>
    <name evidence="14" type="ORF">CIT31_30060</name>
</gene>
<name>A0A271K860_9HYPH</name>
<evidence type="ECO:0000256" key="11">
    <source>
        <dbReference type="PIRSR" id="PIRSR004911-1"/>
    </source>
</evidence>
<dbReference type="InterPro" id="IPR003739">
    <property type="entry name" value="Lys_aminomutase/Glu_NH3_mut"/>
</dbReference>
<proteinExistence type="inferred from homology"/>
<evidence type="ECO:0000256" key="7">
    <source>
        <dbReference type="ARBA" id="ARBA00022898"/>
    </source>
</evidence>
<feature type="modified residue" description="N6-(pyridoxal phosphate)lysine" evidence="12">
    <location>
        <position position="345"/>
    </location>
</feature>
<dbReference type="InterPro" id="IPR025895">
    <property type="entry name" value="LAM_C_dom"/>
</dbReference>
<dbReference type="PANTHER" id="PTHR30538">
    <property type="entry name" value="LYSINE 2,3-AMINOMUTASE-RELATED"/>
    <property type="match status" value="1"/>
</dbReference>
<reference evidence="14 15" key="1">
    <citation type="submission" date="2017-08" db="EMBL/GenBank/DDBJ databases">
        <title>Mesorhizobium wenxinae sp. nov., a novel rhizobial species isolated from root nodules of chickpea (Cicer arietinum L.).</title>
        <authorList>
            <person name="Zhang J."/>
        </authorList>
    </citation>
    <scope>NUCLEOTIDE SEQUENCE [LARGE SCALE GENOMIC DNA]</scope>
    <source>
        <strain evidence="15">WYCCWR 10019</strain>
    </source>
</reference>
<dbReference type="EMBL" id="NPKH01000038">
    <property type="protein sequence ID" value="PAP91952.1"/>
    <property type="molecule type" value="Genomic_DNA"/>
</dbReference>
<dbReference type="Pfam" id="PF04055">
    <property type="entry name" value="Radical_SAM"/>
    <property type="match status" value="1"/>
</dbReference>
<keyword evidence="10" id="KW-0413">Isomerase</keyword>
<evidence type="ECO:0000256" key="2">
    <source>
        <dbReference type="ARBA" id="ARBA00001966"/>
    </source>
</evidence>
<keyword evidence="15" id="KW-1185">Reference proteome</keyword>
<evidence type="ECO:0000256" key="12">
    <source>
        <dbReference type="PIRSR" id="PIRSR603739-50"/>
    </source>
</evidence>
<comment type="cofactor">
    <cofactor evidence="2">
        <name>[4Fe-4S] cluster</name>
        <dbReference type="ChEBI" id="CHEBI:49883"/>
    </cofactor>
</comment>
<dbReference type="Proteomes" id="UP000215931">
    <property type="component" value="Unassembled WGS sequence"/>
</dbReference>
<dbReference type="InterPro" id="IPR013785">
    <property type="entry name" value="Aldolase_TIM"/>
</dbReference>
<sequence>MVAETAAVDTRNSEWDSWRWQLSNSITTLDALKDHINITPEEEEVFRKVGEKYVFRVTPYYLSLIDKKDPNDPVRLQAIPNIKELDDVFHIDQLASFHRSGVDSENPLWKEGKTEVSCIVHRYPDRVLFHITNLCAIYCRHCSRKVRAGRNAIVSNRDLIDKGIAYIAERPEIRDVLLSGGDPLMMGDNKIEYALSRLRHLPHVQIIRIGTRTPVTMPQRITPEFCQMIKKYHPIWINTHFNHPNEVTPEAKLAIERLLEAGVPVGNQSVLLKGINDSVEVMKELVHKLLMARVRPYYLYHADLVRGAEHFRTSINTGLHIIESLRGHTTGFAVPQYVICTPLGKTPLNPNYLIGSGPGYITLRNYEWRTWKDPDRLD</sequence>
<evidence type="ECO:0000256" key="8">
    <source>
        <dbReference type="ARBA" id="ARBA00023004"/>
    </source>
</evidence>
<dbReference type="AlphaFoldDB" id="A0A271K860"/>
<keyword evidence="9 11" id="KW-0411">Iron-sulfur</keyword>
<protein>
    <submittedName>
        <fullName evidence="14">Arginine 2,3-aminomutase</fullName>
    </submittedName>
</protein>
<dbReference type="Pfam" id="PF12544">
    <property type="entry name" value="LAM_C"/>
    <property type="match status" value="1"/>
</dbReference>
<dbReference type="SFLD" id="SFLDG01070">
    <property type="entry name" value="PLP-dependent"/>
    <property type="match status" value="1"/>
</dbReference>
<feature type="binding site" evidence="11">
    <location>
        <position position="139"/>
    </location>
    <ligand>
        <name>[4Fe-4S] cluster</name>
        <dbReference type="ChEBI" id="CHEBI:49883"/>
        <note>4Fe-4S-S-AdoMet</note>
    </ligand>
</feature>
<keyword evidence="7 12" id="KW-0663">Pyridoxal phosphate</keyword>
<dbReference type="InterPro" id="IPR058240">
    <property type="entry name" value="rSAM_sf"/>
</dbReference>
<keyword evidence="4 11" id="KW-0004">4Fe-4S</keyword>
<evidence type="ECO:0000313" key="15">
    <source>
        <dbReference type="Proteomes" id="UP000215931"/>
    </source>
</evidence>
<dbReference type="NCBIfam" id="TIGR00238">
    <property type="entry name" value="KamA family radical SAM protein"/>
    <property type="match status" value="1"/>
</dbReference>
<dbReference type="OrthoDB" id="9768064at2"/>
<evidence type="ECO:0000256" key="9">
    <source>
        <dbReference type="ARBA" id="ARBA00023014"/>
    </source>
</evidence>
<comment type="similarity">
    <text evidence="3">Belongs to the radical SAM superfamily. KamA family.</text>
</comment>
<dbReference type="GO" id="GO:0046872">
    <property type="term" value="F:metal ion binding"/>
    <property type="evidence" value="ECO:0007669"/>
    <property type="project" value="UniProtKB-KW"/>
</dbReference>
<evidence type="ECO:0000259" key="13">
    <source>
        <dbReference type="PROSITE" id="PS51918"/>
    </source>
</evidence>
<feature type="binding site" evidence="11">
    <location>
        <position position="135"/>
    </location>
    <ligand>
        <name>[4Fe-4S] cluster</name>
        <dbReference type="ChEBI" id="CHEBI:49883"/>
        <note>4Fe-4S-S-AdoMet</note>
    </ligand>
</feature>
<dbReference type="GO" id="GO:0016853">
    <property type="term" value="F:isomerase activity"/>
    <property type="evidence" value="ECO:0007669"/>
    <property type="project" value="UniProtKB-KW"/>
</dbReference>
<evidence type="ECO:0000256" key="5">
    <source>
        <dbReference type="ARBA" id="ARBA00022691"/>
    </source>
</evidence>
<organism evidence="14 15">
    <name type="scientific">Mesorhizobium wenxiniae</name>
    <dbReference type="NCBI Taxonomy" id="2014805"/>
    <lineage>
        <taxon>Bacteria</taxon>
        <taxon>Pseudomonadati</taxon>
        <taxon>Pseudomonadota</taxon>
        <taxon>Alphaproteobacteria</taxon>
        <taxon>Hyphomicrobiales</taxon>
        <taxon>Phyllobacteriaceae</taxon>
        <taxon>Mesorhizobium</taxon>
    </lineage>
</organism>
<keyword evidence="8" id="KW-0408">Iron</keyword>
<dbReference type="Gene3D" id="3.20.20.70">
    <property type="entry name" value="Aldolase class I"/>
    <property type="match status" value="1"/>
</dbReference>
<dbReference type="PIRSF" id="PIRSF004911">
    <property type="entry name" value="DUF160"/>
    <property type="match status" value="1"/>
</dbReference>
<keyword evidence="6 11" id="KW-0479">Metal-binding</keyword>
<comment type="caution">
    <text evidence="14">The sequence shown here is derived from an EMBL/GenBank/DDBJ whole genome shotgun (WGS) entry which is preliminary data.</text>
</comment>